<dbReference type="SUPFAM" id="SSF46689">
    <property type="entry name" value="Homeodomain-like"/>
    <property type="match status" value="1"/>
</dbReference>
<proteinExistence type="predicted"/>
<dbReference type="GO" id="GO:0003676">
    <property type="term" value="F:nucleic acid binding"/>
    <property type="evidence" value="ECO:0007669"/>
    <property type="project" value="InterPro"/>
</dbReference>
<dbReference type="PANTHER" id="PTHR23022">
    <property type="entry name" value="TRANSPOSABLE ELEMENT-RELATED"/>
    <property type="match status" value="1"/>
</dbReference>
<dbReference type="Gene3D" id="3.30.420.10">
    <property type="entry name" value="Ribonuclease H-like superfamily/Ribonuclease H"/>
    <property type="match status" value="1"/>
</dbReference>
<dbReference type="Proteomes" id="UP000663879">
    <property type="component" value="Unassembled WGS sequence"/>
</dbReference>
<dbReference type="EMBL" id="CAJNOC010002464">
    <property type="protein sequence ID" value="CAF0934705.1"/>
    <property type="molecule type" value="Genomic_DNA"/>
</dbReference>
<dbReference type="InterPro" id="IPR038717">
    <property type="entry name" value="Tc1-like_DDE_dom"/>
</dbReference>
<gene>
    <name evidence="2" type="ORF">OXX778_LOCUS13101</name>
</gene>
<feature type="domain" description="Tc1-like transposase DDE" evidence="1">
    <location>
        <begin position="145"/>
        <end position="292"/>
    </location>
</feature>
<keyword evidence="3" id="KW-1185">Reference proteome</keyword>
<accession>A0A814C3F3</accession>
<name>A0A814C3F3_9BILA</name>
<sequence>MSTDRFYSNMLKRQKSLFKNLSILACENDIFISEKSARKIIKRWLETGEIADRKSINKGRKHTKITYRELKKIDKMIEKNREYTPRKIKESLRLRCSQRSIRRFIQTLGLKYRKTKFCQAISVKNRKERLFYCFMCLFTNENFDDIIFFDETTVELRFYSRKRWVKNVENDPSKGRVGVHKHNPKIHVLAGISRRGGTRAAIFTGKLDSAAFQDLFSEYITPFIREKYPNMHRLYMDYDPKHTSFSTYAYLERHFINHFKSPPQSPDLNPIELVWNDLKYFLETDFKPKTLSDLVIGISRFWEMKTIELNGLATGI</sequence>
<organism evidence="2 3">
    <name type="scientific">Brachionus calyciflorus</name>
    <dbReference type="NCBI Taxonomy" id="104777"/>
    <lineage>
        <taxon>Eukaryota</taxon>
        <taxon>Metazoa</taxon>
        <taxon>Spiralia</taxon>
        <taxon>Gnathifera</taxon>
        <taxon>Rotifera</taxon>
        <taxon>Eurotatoria</taxon>
        <taxon>Monogononta</taxon>
        <taxon>Pseudotrocha</taxon>
        <taxon>Ploima</taxon>
        <taxon>Brachionidae</taxon>
        <taxon>Brachionus</taxon>
    </lineage>
</organism>
<reference evidence="2" key="1">
    <citation type="submission" date="2021-02" db="EMBL/GenBank/DDBJ databases">
        <authorList>
            <person name="Nowell W R."/>
        </authorList>
    </citation>
    <scope>NUCLEOTIDE SEQUENCE</scope>
    <source>
        <strain evidence="2">Ploen Becks lab</strain>
    </source>
</reference>
<dbReference type="AlphaFoldDB" id="A0A814C3F3"/>
<evidence type="ECO:0000313" key="2">
    <source>
        <dbReference type="EMBL" id="CAF0934705.1"/>
    </source>
</evidence>
<evidence type="ECO:0000259" key="1">
    <source>
        <dbReference type="Pfam" id="PF13358"/>
    </source>
</evidence>
<dbReference type="InterPro" id="IPR036397">
    <property type="entry name" value="RNaseH_sf"/>
</dbReference>
<dbReference type="OrthoDB" id="6021633at2759"/>
<dbReference type="PANTHER" id="PTHR23022:SF135">
    <property type="entry name" value="SI:DKEY-77F5.3"/>
    <property type="match status" value="1"/>
</dbReference>
<comment type="caution">
    <text evidence="2">The sequence shown here is derived from an EMBL/GenBank/DDBJ whole genome shotgun (WGS) entry which is preliminary data.</text>
</comment>
<dbReference type="Pfam" id="PF13358">
    <property type="entry name" value="DDE_3"/>
    <property type="match status" value="1"/>
</dbReference>
<evidence type="ECO:0000313" key="3">
    <source>
        <dbReference type="Proteomes" id="UP000663879"/>
    </source>
</evidence>
<dbReference type="InterPro" id="IPR009057">
    <property type="entry name" value="Homeodomain-like_sf"/>
</dbReference>
<protein>
    <recommendedName>
        <fullName evidence="1">Tc1-like transposase DDE domain-containing protein</fullName>
    </recommendedName>
</protein>
<dbReference type="InterPro" id="IPR052338">
    <property type="entry name" value="Transposase_5"/>
</dbReference>